<feature type="compositionally biased region" description="Low complexity" evidence="1">
    <location>
        <begin position="657"/>
        <end position="668"/>
    </location>
</feature>
<feature type="compositionally biased region" description="Basic and acidic residues" evidence="1">
    <location>
        <begin position="137"/>
        <end position="146"/>
    </location>
</feature>
<feature type="compositionally biased region" description="Polar residues" evidence="1">
    <location>
        <begin position="379"/>
        <end position="397"/>
    </location>
</feature>
<reference evidence="2" key="1">
    <citation type="submission" date="2021-08" db="EMBL/GenBank/DDBJ databases">
        <title>WGS assembly of Ceratopteris richardii.</title>
        <authorList>
            <person name="Marchant D.B."/>
            <person name="Chen G."/>
            <person name="Jenkins J."/>
            <person name="Shu S."/>
            <person name="Leebens-Mack J."/>
            <person name="Grimwood J."/>
            <person name="Schmutz J."/>
            <person name="Soltis P."/>
            <person name="Soltis D."/>
            <person name="Chen Z.-H."/>
        </authorList>
    </citation>
    <scope>NUCLEOTIDE SEQUENCE</scope>
    <source>
        <strain evidence="2">Whitten #5841</strain>
        <tissue evidence="2">Leaf</tissue>
    </source>
</reference>
<feature type="region of interest" description="Disordered" evidence="1">
    <location>
        <begin position="1"/>
        <end position="100"/>
    </location>
</feature>
<gene>
    <name evidence="2" type="ORF">KP509_13G055800</name>
</gene>
<feature type="compositionally biased region" description="Low complexity" evidence="1">
    <location>
        <begin position="171"/>
        <end position="183"/>
    </location>
</feature>
<feature type="region of interest" description="Disordered" evidence="1">
    <location>
        <begin position="209"/>
        <end position="238"/>
    </location>
</feature>
<sequence>MERTEPSFIPQWLKGTGGGGSAIHNSSDEGSYTRSKGAQQQITSSLDSPRKSLSSSKAFSSASRRVHSTNNAVDRQSSERDHFLTRSKSGLNRSNRSSKLNLEQNGYNSWIDGEYGHEVDRDFYARKKDWLSGMVSEGRDKDKEVSDSTMWQHFPSGLPGKYDHGSKLKRSQSIGLSSSSRVTDVVSVTSPANGNASMTAQKAVFEHNFPSLGSDDKQSSPRSNSISSPRPSVNNPNLVWQGATRSELSRASSPGLAGGYVNPMTSVTAAGVGNDMWSSALADAPNGNIQSSTSASSAVPPVGNSQTPSFVCPLTSAAPLNMAEALTQNPPRVRTPPQVSLESQRLEELALRQSRQLIPMTPSLPKTMSLADKTKSKSSRTADGSVTSSKLQLNPSQKPLVPSKSENSKPSQGKLLVLKSGKDGGLVMTTTLKSDGTVVPQSSNQGVSAVSAGSSTLGQRKQSADRKGTYMPDGSRVKDSAFFPEEKRMVLHAQNRSDFFNALRKKASENGVSANASISQPKIESLNLQEDVLLSATTVDNHVIAKGNGAHCNEEIPQLEGPCNGEIGLSSENGSAKDVGGNEVLLKEESRQSLSSGDLEEKEAEFMRSLGWEENEAVSELTEEEINAFYQMVERNKLLSKRKLVCSSQAEPIVGSVGSMSSGLSSSDSETEQVPFVLRRAVPNSSTYLRR</sequence>
<feature type="compositionally biased region" description="Polar residues" evidence="1">
    <location>
        <begin position="23"/>
        <end position="43"/>
    </location>
</feature>
<organism evidence="2 3">
    <name type="scientific">Ceratopteris richardii</name>
    <name type="common">Triangle waterfern</name>
    <dbReference type="NCBI Taxonomy" id="49495"/>
    <lineage>
        <taxon>Eukaryota</taxon>
        <taxon>Viridiplantae</taxon>
        <taxon>Streptophyta</taxon>
        <taxon>Embryophyta</taxon>
        <taxon>Tracheophyta</taxon>
        <taxon>Polypodiopsida</taxon>
        <taxon>Polypodiidae</taxon>
        <taxon>Polypodiales</taxon>
        <taxon>Pteridineae</taxon>
        <taxon>Pteridaceae</taxon>
        <taxon>Parkerioideae</taxon>
        <taxon>Ceratopteris</taxon>
    </lineage>
</organism>
<feature type="region of interest" description="Disordered" evidence="1">
    <location>
        <begin position="354"/>
        <end position="413"/>
    </location>
</feature>
<name>A0A8T2TFY3_CERRI</name>
<dbReference type="Proteomes" id="UP000825935">
    <property type="component" value="Chromosome 13"/>
</dbReference>
<proteinExistence type="predicted"/>
<protein>
    <submittedName>
        <fullName evidence="2">Uncharacterized protein</fullName>
    </submittedName>
</protein>
<dbReference type="PANTHER" id="PTHR34112">
    <property type="entry name" value="C-JUN-AMINO-TERMINAL KINASE-INTERACTING PROTEIN"/>
    <property type="match status" value="1"/>
</dbReference>
<feature type="region of interest" description="Disordered" evidence="1">
    <location>
        <begin position="657"/>
        <end position="677"/>
    </location>
</feature>
<evidence type="ECO:0000313" key="3">
    <source>
        <dbReference type="Proteomes" id="UP000825935"/>
    </source>
</evidence>
<accession>A0A8T2TFY3</accession>
<evidence type="ECO:0000256" key="1">
    <source>
        <dbReference type="SAM" id="MobiDB-lite"/>
    </source>
</evidence>
<evidence type="ECO:0000313" key="2">
    <source>
        <dbReference type="EMBL" id="KAH7421408.1"/>
    </source>
</evidence>
<feature type="compositionally biased region" description="Low complexity" evidence="1">
    <location>
        <begin position="44"/>
        <end position="63"/>
    </location>
</feature>
<dbReference type="OMA" id="WDRDCSD"/>
<comment type="caution">
    <text evidence="2">The sequence shown here is derived from an EMBL/GenBank/DDBJ whole genome shotgun (WGS) entry which is preliminary data.</text>
</comment>
<dbReference type="EMBL" id="CM035418">
    <property type="protein sequence ID" value="KAH7421408.1"/>
    <property type="molecule type" value="Genomic_DNA"/>
</dbReference>
<dbReference type="OrthoDB" id="1917528at2759"/>
<dbReference type="PANTHER" id="PTHR34112:SF13">
    <property type="entry name" value="OS04G0448200 PROTEIN"/>
    <property type="match status" value="1"/>
</dbReference>
<feature type="compositionally biased region" description="Polar residues" evidence="1">
    <location>
        <begin position="436"/>
        <end position="461"/>
    </location>
</feature>
<feature type="compositionally biased region" description="Low complexity" evidence="1">
    <location>
        <begin position="220"/>
        <end position="237"/>
    </location>
</feature>
<feature type="compositionally biased region" description="Polar residues" evidence="1">
    <location>
        <begin position="86"/>
        <end position="100"/>
    </location>
</feature>
<dbReference type="AlphaFoldDB" id="A0A8T2TFY3"/>
<feature type="region of interest" description="Disordered" evidence="1">
    <location>
        <begin position="136"/>
        <end position="183"/>
    </location>
</feature>
<keyword evidence="3" id="KW-1185">Reference proteome</keyword>
<feature type="region of interest" description="Disordered" evidence="1">
    <location>
        <begin position="436"/>
        <end position="475"/>
    </location>
</feature>